<dbReference type="PROSITE" id="PS50943">
    <property type="entry name" value="HTH_CROC1"/>
    <property type="match status" value="1"/>
</dbReference>
<proteinExistence type="predicted"/>
<dbReference type="GO" id="GO:0003677">
    <property type="term" value="F:DNA binding"/>
    <property type="evidence" value="ECO:0007669"/>
    <property type="project" value="InterPro"/>
</dbReference>
<feature type="compositionally biased region" description="Low complexity" evidence="1">
    <location>
        <begin position="175"/>
        <end position="193"/>
    </location>
</feature>
<dbReference type="InterPro" id="IPR025194">
    <property type="entry name" value="RodZ-like_C"/>
</dbReference>
<dbReference type="InterPro" id="IPR050400">
    <property type="entry name" value="Bact_Cytoskel_RodZ"/>
</dbReference>
<feature type="compositionally biased region" description="Polar residues" evidence="1">
    <location>
        <begin position="146"/>
        <end position="163"/>
    </location>
</feature>
<keyword evidence="5" id="KW-1185">Reference proteome</keyword>
<evidence type="ECO:0000256" key="1">
    <source>
        <dbReference type="SAM" id="MobiDB-lite"/>
    </source>
</evidence>
<dbReference type="InterPro" id="IPR001387">
    <property type="entry name" value="Cro/C1-type_HTH"/>
</dbReference>
<feature type="region of interest" description="Disordered" evidence="1">
    <location>
        <begin position="1"/>
        <end position="20"/>
    </location>
</feature>
<feature type="region of interest" description="Disordered" evidence="1">
    <location>
        <begin position="146"/>
        <end position="195"/>
    </location>
</feature>
<name>A0A0L6W1S0_9FIRM</name>
<dbReference type="InterPro" id="IPR010982">
    <property type="entry name" value="Lambda_DNA-bd_dom_sf"/>
</dbReference>
<dbReference type="PANTHER" id="PTHR34475">
    <property type="match status" value="1"/>
</dbReference>
<protein>
    <submittedName>
        <fullName evidence="4">Transcriptional regulator, XRE family</fullName>
    </submittedName>
</protein>
<gene>
    <name evidence="4" type="ORF">Tfer_1985</name>
</gene>
<dbReference type="PANTHER" id="PTHR34475:SF1">
    <property type="entry name" value="CYTOSKELETON PROTEIN RODZ"/>
    <property type="match status" value="1"/>
</dbReference>
<accession>A0A0L6W1S0</accession>
<organism evidence="4 5">
    <name type="scientific">Thermincola ferriacetica</name>
    <dbReference type="NCBI Taxonomy" id="281456"/>
    <lineage>
        <taxon>Bacteria</taxon>
        <taxon>Bacillati</taxon>
        <taxon>Bacillota</taxon>
        <taxon>Clostridia</taxon>
        <taxon>Eubacteriales</taxon>
        <taxon>Thermincolaceae</taxon>
        <taxon>Thermincola</taxon>
    </lineage>
</organism>
<feature type="transmembrane region" description="Helical" evidence="2">
    <location>
        <begin position="112"/>
        <end position="133"/>
    </location>
</feature>
<dbReference type="Pfam" id="PF13413">
    <property type="entry name" value="HTH_25"/>
    <property type="match status" value="1"/>
</dbReference>
<comment type="caution">
    <text evidence="4">The sequence shown here is derived from an EMBL/GenBank/DDBJ whole genome shotgun (WGS) entry which is preliminary data.</text>
</comment>
<dbReference type="SUPFAM" id="SSF47413">
    <property type="entry name" value="lambda repressor-like DNA-binding domains"/>
    <property type="match status" value="1"/>
</dbReference>
<feature type="compositionally biased region" description="Basic and acidic residues" evidence="1">
    <location>
        <begin position="7"/>
        <end position="18"/>
    </location>
</feature>
<evidence type="ECO:0000313" key="4">
    <source>
        <dbReference type="EMBL" id="KNZ69348.1"/>
    </source>
</evidence>
<evidence type="ECO:0000259" key="3">
    <source>
        <dbReference type="PROSITE" id="PS50943"/>
    </source>
</evidence>
<dbReference type="SMART" id="SM00530">
    <property type="entry name" value="HTH_XRE"/>
    <property type="match status" value="1"/>
</dbReference>
<feature type="domain" description="HTH cro/C1-type" evidence="3">
    <location>
        <begin position="8"/>
        <end position="68"/>
    </location>
</feature>
<keyword evidence="2" id="KW-0812">Transmembrane</keyword>
<evidence type="ECO:0000256" key="2">
    <source>
        <dbReference type="SAM" id="Phobius"/>
    </source>
</evidence>
<dbReference type="Pfam" id="PF13464">
    <property type="entry name" value="RodZ_C"/>
    <property type="match status" value="1"/>
</dbReference>
<keyword evidence="2" id="KW-0472">Membrane</keyword>
<dbReference type="EMBL" id="LGTE01000013">
    <property type="protein sequence ID" value="KNZ69348.1"/>
    <property type="molecule type" value="Genomic_DNA"/>
</dbReference>
<dbReference type="AlphaFoldDB" id="A0A0L6W1S0"/>
<dbReference type="RefSeq" id="WP_052218176.1">
    <property type="nucleotide sequence ID" value="NZ_LGTE01000013.1"/>
</dbReference>
<keyword evidence="2" id="KW-1133">Transmembrane helix</keyword>
<dbReference type="CDD" id="cd00093">
    <property type="entry name" value="HTH_XRE"/>
    <property type="match status" value="1"/>
</dbReference>
<evidence type="ECO:0000313" key="5">
    <source>
        <dbReference type="Proteomes" id="UP000037175"/>
    </source>
</evidence>
<reference evidence="5" key="1">
    <citation type="submission" date="2015-07" db="EMBL/GenBank/DDBJ databases">
        <title>Complete Genome of Thermincola ferriacetica strain Z-0001T.</title>
        <authorList>
            <person name="Lusk B."/>
            <person name="Badalamenti J.P."/>
            <person name="Parameswaran P."/>
            <person name="Bond D.R."/>
            <person name="Torres C.I."/>
        </authorList>
    </citation>
    <scope>NUCLEOTIDE SEQUENCE [LARGE SCALE GENOMIC DNA]</scope>
    <source>
        <strain evidence="5">Z-0001</strain>
    </source>
</reference>
<sequence length="297" mass="32706">MANTGEMLREARERKGVSLEEAEEETKVRARYLAALENEEYDVIPGKAYVKGFLKIYANYLGLNPDEVILQYKSSQFALSDQAVPEQPPQRKKYKRTGNYVKKRTAPKWKTYTVTALLAMAAIVTLVVFNGQWSKQRVGGENNSALQENNINLGNDQGKNASHQKPGEKSATPQPNHAANNTPAGNPGNKTNNQIQKNYPQVSQNQPNKNNNGQATDGVNVVLKTKDQNCWVKVVIDGQTAYTGTLMPGQIKSFDGKEEIRLVLGNAGAVEVIYNGQNLGTLGPIGQVVKDKFPRSM</sequence>
<dbReference type="Gene3D" id="1.10.260.40">
    <property type="entry name" value="lambda repressor-like DNA-binding domains"/>
    <property type="match status" value="1"/>
</dbReference>
<dbReference type="Proteomes" id="UP000037175">
    <property type="component" value="Unassembled WGS sequence"/>
</dbReference>